<accession>A0A816SVG2</accession>
<dbReference type="EMBL" id="CAJNRE010010139">
    <property type="protein sequence ID" value="CAF2088372.1"/>
    <property type="molecule type" value="Genomic_DNA"/>
</dbReference>
<feature type="non-terminal residue" evidence="1">
    <location>
        <position position="1"/>
    </location>
</feature>
<organism evidence="1 2">
    <name type="scientific">Rotaria magnacalcarata</name>
    <dbReference type="NCBI Taxonomy" id="392030"/>
    <lineage>
        <taxon>Eukaryota</taxon>
        <taxon>Metazoa</taxon>
        <taxon>Spiralia</taxon>
        <taxon>Gnathifera</taxon>
        <taxon>Rotifera</taxon>
        <taxon>Eurotatoria</taxon>
        <taxon>Bdelloidea</taxon>
        <taxon>Philodinida</taxon>
        <taxon>Philodinidae</taxon>
        <taxon>Rotaria</taxon>
    </lineage>
</organism>
<gene>
    <name evidence="1" type="ORF">MBJ925_LOCUS19894</name>
</gene>
<dbReference type="Proteomes" id="UP000663824">
    <property type="component" value="Unassembled WGS sequence"/>
</dbReference>
<name>A0A816SVG2_9BILA</name>
<evidence type="ECO:0000313" key="1">
    <source>
        <dbReference type="EMBL" id="CAF2088372.1"/>
    </source>
</evidence>
<reference evidence="1" key="1">
    <citation type="submission" date="2021-02" db="EMBL/GenBank/DDBJ databases">
        <authorList>
            <person name="Nowell W R."/>
        </authorList>
    </citation>
    <scope>NUCLEOTIDE SEQUENCE</scope>
</reference>
<proteinExistence type="predicted"/>
<evidence type="ECO:0000313" key="2">
    <source>
        <dbReference type="Proteomes" id="UP000663824"/>
    </source>
</evidence>
<protein>
    <submittedName>
        <fullName evidence="1">Uncharacterized protein</fullName>
    </submittedName>
</protein>
<comment type="caution">
    <text evidence="1">The sequence shown here is derived from an EMBL/GenBank/DDBJ whole genome shotgun (WGS) entry which is preliminary data.</text>
</comment>
<dbReference type="AlphaFoldDB" id="A0A816SVG2"/>
<sequence>IHHQLILKNNTEVDMSKGNSEPKQIELAVTIIEKAAPSIVNAELTRPMHGEFLIILLFDEVDSTSEECQNIATQLQSIINEARTVSEPDECVDLLTDINEQKVFLILSDALVRQLLSAPEVKAGGCFLNNS</sequence>